<evidence type="ECO:0000256" key="1">
    <source>
        <dbReference type="SAM" id="MobiDB-lite"/>
    </source>
</evidence>
<reference evidence="3" key="1">
    <citation type="journal article" date="2019" name="Int. J. Syst. Evol. Microbiol.">
        <title>The Global Catalogue of Microorganisms (GCM) 10K type strain sequencing project: providing services to taxonomists for standard genome sequencing and annotation.</title>
        <authorList>
            <consortium name="The Broad Institute Genomics Platform"/>
            <consortium name="The Broad Institute Genome Sequencing Center for Infectious Disease"/>
            <person name="Wu L."/>
            <person name="Ma J."/>
        </authorList>
    </citation>
    <scope>NUCLEOTIDE SEQUENCE [LARGE SCALE GENOMIC DNA]</scope>
    <source>
        <strain evidence="3">JCM 17975</strain>
    </source>
</reference>
<gene>
    <name evidence="2" type="ORF">GCM10023198_44760</name>
</gene>
<evidence type="ECO:0000313" key="2">
    <source>
        <dbReference type="EMBL" id="GAA4716302.1"/>
    </source>
</evidence>
<feature type="compositionally biased region" description="Basic and acidic residues" evidence="1">
    <location>
        <begin position="30"/>
        <end position="49"/>
    </location>
</feature>
<accession>A0ABP8XXN1</accession>
<keyword evidence="3" id="KW-1185">Reference proteome</keyword>
<organism evidence="2 3">
    <name type="scientific">Promicromonospora umidemergens</name>
    <dbReference type="NCBI Taxonomy" id="629679"/>
    <lineage>
        <taxon>Bacteria</taxon>
        <taxon>Bacillati</taxon>
        <taxon>Actinomycetota</taxon>
        <taxon>Actinomycetes</taxon>
        <taxon>Micrococcales</taxon>
        <taxon>Promicromonosporaceae</taxon>
        <taxon>Promicromonospora</taxon>
    </lineage>
</organism>
<feature type="region of interest" description="Disordered" evidence="1">
    <location>
        <begin position="1"/>
        <end position="114"/>
    </location>
</feature>
<name>A0ABP8XXN1_9MICO</name>
<dbReference type="EMBL" id="BAABHM010000024">
    <property type="protein sequence ID" value="GAA4716302.1"/>
    <property type="molecule type" value="Genomic_DNA"/>
</dbReference>
<proteinExistence type="predicted"/>
<comment type="caution">
    <text evidence="2">The sequence shown here is derived from an EMBL/GenBank/DDBJ whole genome shotgun (WGS) entry which is preliminary data.</text>
</comment>
<protein>
    <submittedName>
        <fullName evidence="2">Uncharacterized protein</fullName>
    </submittedName>
</protein>
<evidence type="ECO:0000313" key="3">
    <source>
        <dbReference type="Proteomes" id="UP001500843"/>
    </source>
</evidence>
<sequence length="114" mass="12399">MLPLGREGQDLEGVLAEERRGGVEVAAGDPLEHTVGVEKDVSDGRHERTVAGPGEATGPLPVRRSQIRGARGRTGDGPSGERSALRHARRCNTQRVRTPRMSLGFRPRRANMVR</sequence>
<dbReference type="Proteomes" id="UP001500843">
    <property type="component" value="Unassembled WGS sequence"/>
</dbReference>